<proteinExistence type="predicted"/>
<dbReference type="AlphaFoldDB" id="A0A563VN83"/>
<accession>A0A563VN83</accession>
<organism evidence="2 3">
    <name type="scientific">Hyella patelloides LEGE 07179</name>
    <dbReference type="NCBI Taxonomy" id="945734"/>
    <lineage>
        <taxon>Bacteria</taxon>
        <taxon>Bacillati</taxon>
        <taxon>Cyanobacteriota</taxon>
        <taxon>Cyanophyceae</taxon>
        <taxon>Pleurocapsales</taxon>
        <taxon>Hyellaceae</taxon>
        <taxon>Hyella</taxon>
    </lineage>
</organism>
<evidence type="ECO:0000256" key="1">
    <source>
        <dbReference type="SAM" id="MobiDB-lite"/>
    </source>
</evidence>
<reference evidence="2 3" key="1">
    <citation type="submission" date="2019-01" db="EMBL/GenBank/DDBJ databases">
        <authorList>
            <person name="Brito A."/>
        </authorList>
    </citation>
    <scope>NUCLEOTIDE SEQUENCE [LARGE SCALE GENOMIC DNA]</scope>
    <source>
        <strain evidence="2">1</strain>
    </source>
</reference>
<name>A0A563VN83_9CYAN</name>
<dbReference type="EMBL" id="CAACVJ010000080">
    <property type="protein sequence ID" value="VEP12889.1"/>
    <property type="molecule type" value="Genomic_DNA"/>
</dbReference>
<dbReference type="Gene3D" id="1.10.1220.10">
    <property type="entry name" value="Met repressor-like"/>
    <property type="match status" value="1"/>
</dbReference>
<dbReference type="SUPFAM" id="SSF47598">
    <property type="entry name" value="Ribbon-helix-helix"/>
    <property type="match status" value="1"/>
</dbReference>
<gene>
    <name evidence="2" type="ORF">H1P_1700004</name>
</gene>
<dbReference type="Proteomes" id="UP000320055">
    <property type="component" value="Unassembled WGS sequence"/>
</dbReference>
<dbReference type="InterPro" id="IPR013321">
    <property type="entry name" value="Arc_rbn_hlx_hlx"/>
</dbReference>
<feature type="compositionally biased region" description="Basic residues" evidence="1">
    <location>
        <begin position="1"/>
        <end position="10"/>
    </location>
</feature>
<dbReference type="RefSeq" id="WP_144871020.1">
    <property type="nucleotide sequence ID" value="NZ_LR213921.1"/>
</dbReference>
<sequence length="95" mass="11097">MVEKKRRKIAKLPQAQSNPDSWVSDGGLDPEIKLSSSDSVADDEKIQEKTYPHRISFDMDSSQYKRLKWASFDTSRPMNSILREAVEEWMKSRDY</sequence>
<dbReference type="GO" id="GO:0006355">
    <property type="term" value="P:regulation of DNA-templated transcription"/>
    <property type="evidence" value="ECO:0007669"/>
    <property type="project" value="InterPro"/>
</dbReference>
<evidence type="ECO:0000313" key="2">
    <source>
        <dbReference type="EMBL" id="VEP12889.1"/>
    </source>
</evidence>
<dbReference type="OrthoDB" id="574280at2"/>
<dbReference type="InterPro" id="IPR010985">
    <property type="entry name" value="Ribbon_hlx_hlx"/>
</dbReference>
<evidence type="ECO:0000313" key="3">
    <source>
        <dbReference type="Proteomes" id="UP000320055"/>
    </source>
</evidence>
<protein>
    <submittedName>
        <fullName evidence="2">Uncharacterized protein</fullName>
    </submittedName>
</protein>
<feature type="region of interest" description="Disordered" evidence="1">
    <location>
        <begin position="1"/>
        <end position="45"/>
    </location>
</feature>
<keyword evidence="3" id="KW-1185">Reference proteome</keyword>